<sequence length="162" mass="18442">MTDKFTRLSCAWREWANWAGRGGVSVSVGDAKSEVAFTADDESFYLRKESEWWVVDRADDRGKRYTAIAKFSDFELLEKYLIWRWSSTARSVFGLESLGPPLYKMGFSSDVTVTPTEDEWETELKSPGGSAILAQPYSTIFSHLMLKSVDEIEEIVREGFPT</sequence>
<dbReference type="InterPro" id="IPR028953">
    <property type="entry name" value="Imm_IFT-like"/>
</dbReference>
<organism evidence="1 2">
    <name type="scientific">Mycolicibacter kumamotonensis</name>
    <dbReference type="NCBI Taxonomy" id="354243"/>
    <lineage>
        <taxon>Bacteria</taxon>
        <taxon>Bacillati</taxon>
        <taxon>Actinomycetota</taxon>
        <taxon>Actinomycetes</taxon>
        <taxon>Mycobacteriales</taxon>
        <taxon>Mycobacteriaceae</taxon>
        <taxon>Mycolicibacter</taxon>
    </lineage>
</organism>
<comment type="caution">
    <text evidence="1">The sequence shown here is derived from an EMBL/GenBank/DDBJ whole genome shotgun (WGS) entry which is preliminary data.</text>
</comment>
<proteinExistence type="predicted"/>
<reference evidence="1 2" key="1">
    <citation type="submission" date="2020-01" db="EMBL/GenBank/DDBJ databases">
        <authorList>
            <person name="Sanchez-Estrada R."/>
            <person name="Gonzalez-Y-Merchand J.A."/>
            <person name="Rivera-Gutierrez S."/>
        </authorList>
    </citation>
    <scope>NUCLEOTIDE SEQUENCE [LARGE SCALE GENOMIC DNA]</scope>
    <source>
        <strain evidence="1 2">CST 7247</strain>
    </source>
</reference>
<protein>
    <submittedName>
        <fullName evidence="1">Uncharacterized protein</fullName>
    </submittedName>
</protein>
<gene>
    <name evidence="1" type="ORF">GWR20_21810</name>
</gene>
<dbReference type="AlphaFoldDB" id="A0A7K3LHA8"/>
<dbReference type="Pfam" id="PF15598">
    <property type="entry name" value="Imm61"/>
    <property type="match status" value="1"/>
</dbReference>
<evidence type="ECO:0000313" key="2">
    <source>
        <dbReference type="Proteomes" id="UP000466523"/>
    </source>
</evidence>
<dbReference type="Proteomes" id="UP000466523">
    <property type="component" value="Unassembled WGS sequence"/>
</dbReference>
<name>A0A7K3LHA8_9MYCO</name>
<dbReference type="RefSeq" id="WP_162113216.1">
    <property type="nucleotide sequence ID" value="NZ_JAACYR010000121.1"/>
</dbReference>
<accession>A0A7K3LHA8</accession>
<dbReference type="EMBL" id="JAACYR010000121">
    <property type="protein sequence ID" value="NDJ91745.1"/>
    <property type="molecule type" value="Genomic_DNA"/>
</dbReference>
<evidence type="ECO:0000313" key="1">
    <source>
        <dbReference type="EMBL" id="NDJ91745.1"/>
    </source>
</evidence>